<name>A0A9D3ULV3_9ROSI</name>
<comment type="caution">
    <text evidence="2">The sequence shown here is derived from an EMBL/GenBank/DDBJ whole genome shotgun (WGS) entry which is preliminary data.</text>
</comment>
<proteinExistence type="predicted"/>
<gene>
    <name evidence="2" type="ORF">J1N35_038312</name>
</gene>
<reference evidence="2 3" key="1">
    <citation type="journal article" date="2021" name="Plant Biotechnol. J.">
        <title>Multi-omics assisted identification of the key and species-specific regulatory components of drought-tolerant mechanisms in Gossypium stocksii.</title>
        <authorList>
            <person name="Yu D."/>
            <person name="Ke L."/>
            <person name="Zhang D."/>
            <person name="Wu Y."/>
            <person name="Sun Y."/>
            <person name="Mei J."/>
            <person name="Sun J."/>
            <person name="Sun Y."/>
        </authorList>
    </citation>
    <scope>NUCLEOTIDE SEQUENCE [LARGE SCALE GENOMIC DNA]</scope>
    <source>
        <strain evidence="3">cv. E1</strain>
        <tissue evidence="2">Leaf</tissue>
    </source>
</reference>
<dbReference type="InterPro" id="IPR019557">
    <property type="entry name" value="AminoTfrase-like_pln_mobile"/>
</dbReference>
<keyword evidence="3" id="KW-1185">Reference proteome</keyword>
<dbReference type="OrthoDB" id="989646at2759"/>
<dbReference type="EMBL" id="JAIQCV010000011">
    <property type="protein sequence ID" value="KAH1047528.1"/>
    <property type="molecule type" value="Genomic_DNA"/>
</dbReference>
<dbReference type="Pfam" id="PF10536">
    <property type="entry name" value="PMD"/>
    <property type="match status" value="1"/>
</dbReference>
<accession>A0A9D3ULV3</accession>
<protein>
    <recommendedName>
        <fullName evidence="1">Aminotransferase-like plant mobile domain-containing protein</fullName>
    </recommendedName>
</protein>
<sequence length="133" mass="15780">MRLDRVGWLRGTFLELGKDSTEVERTRYAWAYNLEMIEGSLMLNLSRILVNLRWNHSASYVGIPSALEDIRLLLDQQLEAQFQWTPYKDPAVRAVIPDEFFQNPNIWHVKVPLVSYANVKMHQTDRVLWQFRF</sequence>
<dbReference type="AlphaFoldDB" id="A0A9D3ULV3"/>
<evidence type="ECO:0000313" key="2">
    <source>
        <dbReference type="EMBL" id="KAH1047528.1"/>
    </source>
</evidence>
<organism evidence="2 3">
    <name type="scientific">Gossypium stocksii</name>
    <dbReference type="NCBI Taxonomy" id="47602"/>
    <lineage>
        <taxon>Eukaryota</taxon>
        <taxon>Viridiplantae</taxon>
        <taxon>Streptophyta</taxon>
        <taxon>Embryophyta</taxon>
        <taxon>Tracheophyta</taxon>
        <taxon>Spermatophyta</taxon>
        <taxon>Magnoliopsida</taxon>
        <taxon>eudicotyledons</taxon>
        <taxon>Gunneridae</taxon>
        <taxon>Pentapetalae</taxon>
        <taxon>rosids</taxon>
        <taxon>malvids</taxon>
        <taxon>Malvales</taxon>
        <taxon>Malvaceae</taxon>
        <taxon>Malvoideae</taxon>
        <taxon>Gossypium</taxon>
    </lineage>
</organism>
<evidence type="ECO:0000259" key="1">
    <source>
        <dbReference type="Pfam" id="PF10536"/>
    </source>
</evidence>
<evidence type="ECO:0000313" key="3">
    <source>
        <dbReference type="Proteomes" id="UP000828251"/>
    </source>
</evidence>
<dbReference type="Proteomes" id="UP000828251">
    <property type="component" value="Unassembled WGS sequence"/>
</dbReference>
<feature type="domain" description="Aminotransferase-like plant mobile" evidence="1">
    <location>
        <begin position="52"/>
        <end position="131"/>
    </location>
</feature>